<gene>
    <name evidence="2" type="ORF">SAMN05444377_107147</name>
</gene>
<reference evidence="2 3" key="1">
    <citation type="submission" date="2016-11" db="EMBL/GenBank/DDBJ databases">
        <authorList>
            <person name="Jaros S."/>
            <person name="Januszkiewicz K."/>
            <person name="Wedrychowicz H."/>
        </authorList>
    </citation>
    <scope>NUCLEOTIDE SEQUENCE [LARGE SCALE GENOMIC DNA]</scope>
    <source>
        <strain evidence="2 3">DSM 25660</strain>
    </source>
</reference>
<evidence type="ECO:0000259" key="1">
    <source>
        <dbReference type="PROSITE" id="PS52015"/>
    </source>
</evidence>
<dbReference type="PANTHER" id="PTHR33446:SF2">
    <property type="entry name" value="PROTEIN TONB"/>
    <property type="match status" value="1"/>
</dbReference>
<dbReference type="GO" id="GO:0055085">
    <property type="term" value="P:transmembrane transport"/>
    <property type="evidence" value="ECO:0007669"/>
    <property type="project" value="InterPro"/>
</dbReference>
<dbReference type="PANTHER" id="PTHR33446">
    <property type="entry name" value="PROTEIN TONB-RELATED"/>
    <property type="match status" value="1"/>
</dbReference>
<organism evidence="2 3">
    <name type="scientific">Flavobacterium fontis</name>
    <dbReference type="NCBI Taxonomy" id="1124188"/>
    <lineage>
        <taxon>Bacteria</taxon>
        <taxon>Pseudomonadati</taxon>
        <taxon>Bacteroidota</taxon>
        <taxon>Flavobacteriia</taxon>
        <taxon>Flavobacteriales</taxon>
        <taxon>Flavobacteriaceae</taxon>
        <taxon>Flavobacterium</taxon>
    </lineage>
</organism>
<dbReference type="PROSITE" id="PS52015">
    <property type="entry name" value="TONB_CTD"/>
    <property type="match status" value="1"/>
</dbReference>
<sequence>MLCVMYLLTLVAVAQPIQPPKMPVFPLDKYASFEDFLAKQSAIAIDSTQVIHFKVTFYIDNQGTVCFPTVFFHANEADANRLFNTLLQSPKWRMEGVQSEYMTLVEKSIRITKGQWEAKTKFMSYKSSSLNLDALKSQSVVAYMPQGEESKPVLVEEEPEPVYASHQTEIKPEFPGGQKAFYSFIGKAFKAPDVPGFNGTVFVSFVIEKDGTLAEIKVLRDAGYGTGEEAVRVLKSSPKWQPATQRGVPVRCRYSIPIKIKNN</sequence>
<dbReference type="Gene3D" id="3.30.1150.10">
    <property type="match status" value="1"/>
</dbReference>
<feature type="domain" description="TonB C-terminal" evidence="1">
    <location>
        <begin position="173"/>
        <end position="263"/>
    </location>
</feature>
<dbReference type="Pfam" id="PF03544">
    <property type="entry name" value="TonB_C"/>
    <property type="match status" value="1"/>
</dbReference>
<dbReference type="STRING" id="1124188.SAMN05444377_107147"/>
<protein>
    <submittedName>
        <fullName evidence="2">TonB protein C-terminal</fullName>
    </submittedName>
</protein>
<accession>A0A1M5B6C5</accession>
<dbReference type="AlphaFoldDB" id="A0A1M5B6C5"/>
<evidence type="ECO:0000313" key="3">
    <source>
        <dbReference type="Proteomes" id="UP000184147"/>
    </source>
</evidence>
<evidence type="ECO:0000313" key="2">
    <source>
        <dbReference type="EMBL" id="SHF38008.1"/>
    </source>
</evidence>
<dbReference type="EMBL" id="FQVQ01000007">
    <property type="protein sequence ID" value="SHF38008.1"/>
    <property type="molecule type" value="Genomic_DNA"/>
</dbReference>
<dbReference type="InterPro" id="IPR051045">
    <property type="entry name" value="TonB-dependent_transducer"/>
</dbReference>
<dbReference type="OrthoDB" id="1095452at2"/>
<proteinExistence type="predicted"/>
<keyword evidence="3" id="KW-1185">Reference proteome</keyword>
<dbReference type="InterPro" id="IPR037682">
    <property type="entry name" value="TonB_C"/>
</dbReference>
<name>A0A1M5B6C5_9FLAO</name>
<dbReference type="GO" id="GO:0098797">
    <property type="term" value="C:plasma membrane protein complex"/>
    <property type="evidence" value="ECO:0007669"/>
    <property type="project" value="TreeGrafter"/>
</dbReference>
<dbReference type="GO" id="GO:0031992">
    <property type="term" value="F:energy transducer activity"/>
    <property type="evidence" value="ECO:0007669"/>
    <property type="project" value="TreeGrafter"/>
</dbReference>
<dbReference type="SUPFAM" id="SSF74653">
    <property type="entry name" value="TolA/TonB C-terminal domain"/>
    <property type="match status" value="1"/>
</dbReference>
<dbReference type="Proteomes" id="UP000184147">
    <property type="component" value="Unassembled WGS sequence"/>
</dbReference>